<protein>
    <submittedName>
        <fullName evidence="1">Uncharacterized protein</fullName>
    </submittedName>
</protein>
<gene>
    <name evidence="1" type="ORF">BO71DRAFT_160866</name>
</gene>
<dbReference type="OrthoDB" id="10586060at2759"/>
<evidence type="ECO:0000313" key="2">
    <source>
        <dbReference type="Proteomes" id="UP000247810"/>
    </source>
</evidence>
<name>A0A319DH83_9EURO</name>
<accession>A0A319DH83</accession>
<dbReference type="VEuPathDB" id="FungiDB:BO71DRAFT_160866"/>
<reference evidence="1 2" key="1">
    <citation type="submission" date="2018-02" db="EMBL/GenBank/DDBJ databases">
        <title>The genomes of Aspergillus section Nigri reveals drivers in fungal speciation.</title>
        <authorList>
            <consortium name="DOE Joint Genome Institute"/>
            <person name="Vesth T.C."/>
            <person name="Nybo J."/>
            <person name="Theobald S."/>
            <person name="Brandl J."/>
            <person name="Frisvad J.C."/>
            <person name="Nielsen K.F."/>
            <person name="Lyhne E.K."/>
            <person name="Kogle M.E."/>
            <person name="Kuo A."/>
            <person name="Riley R."/>
            <person name="Clum A."/>
            <person name="Nolan M."/>
            <person name="Lipzen A."/>
            <person name="Salamov A."/>
            <person name="Henrissat B."/>
            <person name="Wiebenga A."/>
            <person name="De vries R.P."/>
            <person name="Grigoriev I.V."/>
            <person name="Mortensen U.H."/>
            <person name="Andersen M.R."/>
            <person name="Baker S.E."/>
        </authorList>
    </citation>
    <scope>NUCLEOTIDE SEQUENCE [LARGE SCALE GENOMIC DNA]</scope>
    <source>
        <strain evidence="1 2">CBS 707.79</strain>
    </source>
</reference>
<dbReference type="EMBL" id="KZ825833">
    <property type="protein sequence ID" value="PYH96806.1"/>
    <property type="molecule type" value="Genomic_DNA"/>
</dbReference>
<proteinExistence type="predicted"/>
<dbReference type="Proteomes" id="UP000247810">
    <property type="component" value="Unassembled WGS sequence"/>
</dbReference>
<keyword evidence="2" id="KW-1185">Reference proteome</keyword>
<organism evidence="1 2">
    <name type="scientific">Aspergillus ellipticus CBS 707.79</name>
    <dbReference type="NCBI Taxonomy" id="1448320"/>
    <lineage>
        <taxon>Eukaryota</taxon>
        <taxon>Fungi</taxon>
        <taxon>Dikarya</taxon>
        <taxon>Ascomycota</taxon>
        <taxon>Pezizomycotina</taxon>
        <taxon>Eurotiomycetes</taxon>
        <taxon>Eurotiomycetidae</taxon>
        <taxon>Eurotiales</taxon>
        <taxon>Aspergillaceae</taxon>
        <taxon>Aspergillus</taxon>
        <taxon>Aspergillus subgen. Circumdati</taxon>
    </lineage>
</organism>
<evidence type="ECO:0000313" key="1">
    <source>
        <dbReference type="EMBL" id="PYH96806.1"/>
    </source>
</evidence>
<dbReference type="AlphaFoldDB" id="A0A319DH83"/>
<sequence>MRPRILANAATNGSSVGLLARLSISTILSRSRAEASKAYLMQVHRLWCQSAQACSNSHGTAARGGSSGLIRAIRIMAELHSGPHHPCKMFEHTALPPYHIIPYHKFTIMDEGKDRVQHWLFDP</sequence>